<dbReference type="InterPro" id="IPR058245">
    <property type="entry name" value="NreC/VraR/RcsB-like_REC"/>
</dbReference>
<dbReference type="PROSITE" id="PS50110">
    <property type="entry name" value="RESPONSE_REGULATORY"/>
    <property type="match status" value="1"/>
</dbReference>
<evidence type="ECO:0000256" key="2">
    <source>
        <dbReference type="ARBA" id="ARBA00023125"/>
    </source>
</evidence>
<dbReference type="Pfam" id="PF00072">
    <property type="entry name" value="Response_reg"/>
    <property type="match status" value="1"/>
</dbReference>
<keyword evidence="7" id="KW-1185">Reference proteome</keyword>
<protein>
    <submittedName>
        <fullName evidence="6">Two component system response regulator, LuxR-type</fullName>
    </submittedName>
</protein>
<sequence>MSDNQYGFSSSPKKRIIIVEDHPIFRLGLAELINQEEDLFVCGEAEDVTKAWNEIKRLSPDMVIADISLKGRSGIELIKDISKHFSTLPILVLSMHDESLYAERALLAGAKGYIMKQEASESIVKAIRCVLNGKIYASERIMANILNKFVSQPGMQDKPSIDRLTDRELEVFHFIGQGLTTREIAEKLNLSKKTIGTYRERIKEKLCLKNAAELIRFAVHWVKNENEETR</sequence>
<dbReference type="InterPro" id="IPR001789">
    <property type="entry name" value="Sig_transdc_resp-reg_receiver"/>
</dbReference>
<evidence type="ECO:0000313" key="7">
    <source>
        <dbReference type="Proteomes" id="UP000663722"/>
    </source>
</evidence>
<dbReference type="EMBL" id="CP061800">
    <property type="protein sequence ID" value="QTA88435.1"/>
    <property type="molecule type" value="Genomic_DNA"/>
</dbReference>
<feature type="domain" description="HTH luxR-type" evidence="4">
    <location>
        <begin position="157"/>
        <end position="222"/>
    </location>
</feature>
<dbReference type="SMART" id="SM00448">
    <property type="entry name" value="REC"/>
    <property type="match status" value="1"/>
</dbReference>
<evidence type="ECO:0000259" key="4">
    <source>
        <dbReference type="PROSITE" id="PS50043"/>
    </source>
</evidence>
<name>A0A975BP02_9BACT</name>
<feature type="domain" description="Response regulatory" evidence="5">
    <location>
        <begin position="15"/>
        <end position="131"/>
    </location>
</feature>
<dbReference type="GO" id="GO:0000160">
    <property type="term" value="P:phosphorelay signal transduction system"/>
    <property type="evidence" value="ECO:0007669"/>
    <property type="project" value="InterPro"/>
</dbReference>
<proteinExistence type="predicted"/>
<dbReference type="KEGG" id="dmm:dnm_044810"/>
<dbReference type="InterPro" id="IPR039420">
    <property type="entry name" value="WalR-like"/>
</dbReference>
<dbReference type="Gene3D" id="3.40.50.2300">
    <property type="match status" value="1"/>
</dbReference>
<dbReference type="PANTHER" id="PTHR43214:SF43">
    <property type="entry name" value="TWO-COMPONENT RESPONSE REGULATOR"/>
    <property type="match status" value="1"/>
</dbReference>
<dbReference type="SUPFAM" id="SSF52172">
    <property type="entry name" value="CheY-like"/>
    <property type="match status" value="1"/>
</dbReference>
<evidence type="ECO:0000259" key="5">
    <source>
        <dbReference type="PROSITE" id="PS50110"/>
    </source>
</evidence>
<dbReference type="CDD" id="cd17535">
    <property type="entry name" value="REC_NarL-like"/>
    <property type="match status" value="1"/>
</dbReference>
<dbReference type="PANTHER" id="PTHR43214">
    <property type="entry name" value="TWO-COMPONENT RESPONSE REGULATOR"/>
    <property type="match status" value="1"/>
</dbReference>
<keyword evidence="2" id="KW-0238">DNA-binding</keyword>
<dbReference type="InterPro" id="IPR011006">
    <property type="entry name" value="CheY-like_superfamily"/>
</dbReference>
<dbReference type="CDD" id="cd06170">
    <property type="entry name" value="LuxR_C_like"/>
    <property type="match status" value="1"/>
</dbReference>
<gene>
    <name evidence="6" type="ORF">dnm_044810</name>
</gene>
<dbReference type="Proteomes" id="UP000663722">
    <property type="component" value="Chromosome"/>
</dbReference>
<dbReference type="PRINTS" id="PR00038">
    <property type="entry name" value="HTHLUXR"/>
</dbReference>
<dbReference type="GO" id="GO:0003677">
    <property type="term" value="F:DNA binding"/>
    <property type="evidence" value="ECO:0007669"/>
    <property type="project" value="UniProtKB-KW"/>
</dbReference>
<reference evidence="6" key="1">
    <citation type="journal article" date="2021" name="Microb. Physiol.">
        <title>Proteogenomic Insights into the Physiology of Marine, Sulfate-Reducing, Filamentous Desulfonema limicola and Desulfonema magnum.</title>
        <authorList>
            <person name="Schnaars V."/>
            <person name="Wohlbrand L."/>
            <person name="Scheve S."/>
            <person name="Hinrichs C."/>
            <person name="Reinhardt R."/>
            <person name="Rabus R."/>
        </authorList>
    </citation>
    <scope>NUCLEOTIDE SEQUENCE</scope>
    <source>
        <strain evidence="6">4be13</strain>
    </source>
</reference>
<evidence type="ECO:0000256" key="3">
    <source>
        <dbReference type="PROSITE-ProRule" id="PRU00169"/>
    </source>
</evidence>
<dbReference type="SMART" id="SM00421">
    <property type="entry name" value="HTH_LUXR"/>
    <property type="match status" value="1"/>
</dbReference>
<dbReference type="InterPro" id="IPR000792">
    <property type="entry name" value="Tscrpt_reg_LuxR_C"/>
</dbReference>
<organism evidence="6 7">
    <name type="scientific">Desulfonema magnum</name>
    <dbReference type="NCBI Taxonomy" id="45655"/>
    <lineage>
        <taxon>Bacteria</taxon>
        <taxon>Pseudomonadati</taxon>
        <taxon>Thermodesulfobacteriota</taxon>
        <taxon>Desulfobacteria</taxon>
        <taxon>Desulfobacterales</taxon>
        <taxon>Desulfococcaceae</taxon>
        <taxon>Desulfonema</taxon>
    </lineage>
</organism>
<dbReference type="SUPFAM" id="SSF46894">
    <property type="entry name" value="C-terminal effector domain of the bipartite response regulators"/>
    <property type="match status" value="1"/>
</dbReference>
<dbReference type="InterPro" id="IPR016032">
    <property type="entry name" value="Sig_transdc_resp-reg_C-effctor"/>
</dbReference>
<feature type="modified residue" description="4-aspartylphosphate" evidence="3">
    <location>
        <position position="66"/>
    </location>
</feature>
<dbReference type="RefSeq" id="WP_207683202.1">
    <property type="nucleotide sequence ID" value="NZ_CP061800.1"/>
</dbReference>
<evidence type="ECO:0000256" key="1">
    <source>
        <dbReference type="ARBA" id="ARBA00022553"/>
    </source>
</evidence>
<accession>A0A975BP02</accession>
<dbReference type="GO" id="GO:0006355">
    <property type="term" value="P:regulation of DNA-templated transcription"/>
    <property type="evidence" value="ECO:0007669"/>
    <property type="project" value="InterPro"/>
</dbReference>
<dbReference type="PROSITE" id="PS50043">
    <property type="entry name" value="HTH_LUXR_2"/>
    <property type="match status" value="1"/>
</dbReference>
<dbReference type="Pfam" id="PF00196">
    <property type="entry name" value="GerE"/>
    <property type="match status" value="1"/>
</dbReference>
<dbReference type="AlphaFoldDB" id="A0A975BP02"/>
<evidence type="ECO:0000313" key="6">
    <source>
        <dbReference type="EMBL" id="QTA88435.1"/>
    </source>
</evidence>
<dbReference type="PROSITE" id="PS00622">
    <property type="entry name" value="HTH_LUXR_1"/>
    <property type="match status" value="1"/>
</dbReference>
<keyword evidence="1 3" id="KW-0597">Phosphoprotein</keyword>